<name>A0AAQ3RC42_9PEZI</name>
<feature type="compositionally biased region" description="Basic and acidic residues" evidence="1">
    <location>
        <begin position="123"/>
        <end position="139"/>
    </location>
</feature>
<proteinExistence type="predicted"/>
<dbReference type="EMBL" id="CP138584">
    <property type="protein sequence ID" value="WPH00898.1"/>
    <property type="molecule type" value="Genomic_DNA"/>
</dbReference>
<gene>
    <name evidence="3" type="ORF">R9X50_00373200</name>
</gene>
<evidence type="ECO:0000256" key="1">
    <source>
        <dbReference type="SAM" id="MobiDB-lite"/>
    </source>
</evidence>
<dbReference type="AlphaFoldDB" id="A0AAQ3RC42"/>
<keyword evidence="4" id="KW-1185">Reference proteome</keyword>
<evidence type="ECO:0000313" key="4">
    <source>
        <dbReference type="Proteomes" id="UP001303373"/>
    </source>
</evidence>
<accession>A0AAQ3RC42</accession>
<feature type="compositionally biased region" description="Acidic residues" evidence="1">
    <location>
        <begin position="113"/>
        <end position="122"/>
    </location>
</feature>
<organism evidence="3 4">
    <name type="scientific">Acrodontium crateriforme</name>
    <dbReference type="NCBI Taxonomy" id="150365"/>
    <lineage>
        <taxon>Eukaryota</taxon>
        <taxon>Fungi</taxon>
        <taxon>Dikarya</taxon>
        <taxon>Ascomycota</taxon>
        <taxon>Pezizomycotina</taxon>
        <taxon>Dothideomycetes</taxon>
        <taxon>Dothideomycetidae</taxon>
        <taxon>Mycosphaerellales</taxon>
        <taxon>Teratosphaeriaceae</taxon>
        <taxon>Acrodontium</taxon>
    </lineage>
</organism>
<evidence type="ECO:0000259" key="2">
    <source>
        <dbReference type="Pfam" id="PF22980"/>
    </source>
</evidence>
<dbReference type="Proteomes" id="UP001303373">
    <property type="component" value="Chromosome 5"/>
</dbReference>
<sequence length="145" mass="15413">MSSDANTNTSGFTANESKLLMSIMKNLEGELKADFDAVAEEMGYKDSGVAKARWNQIKRKKIMVVGGGGSVEKSGSGKKVAGVKRAALAGGDEEEGTPKRRGRKAKVVKSEEVVEEDGDGEEEKGNVKATDEDGEKEAVEESIES</sequence>
<feature type="region of interest" description="Disordered" evidence="1">
    <location>
        <begin position="67"/>
        <end position="145"/>
    </location>
</feature>
<dbReference type="Pfam" id="PF22980">
    <property type="entry name" value="Myb_DNA-bind_8"/>
    <property type="match status" value="1"/>
</dbReference>
<evidence type="ECO:0000313" key="3">
    <source>
        <dbReference type="EMBL" id="WPH00898.1"/>
    </source>
</evidence>
<feature type="compositionally biased region" description="Low complexity" evidence="1">
    <location>
        <begin position="71"/>
        <end position="90"/>
    </location>
</feature>
<feature type="domain" description="Myb-like DNA-binding" evidence="2">
    <location>
        <begin position="17"/>
        <end position="60"/>
    </location>
</feature>
<dbReference type="InterPro" id="IPR054505">
    <property type="entry name" value="Myb_DNA-bind_8"/>
</dbReference>
<protein>
    <recommendedName>
        <fullName evidence="2">Myb-like DNA-binding domain-containing protein</fullName>
    </recommendedName>
</protein>
<reference evidence="3 4" key="1">
    <citation type="submission" date="2023-11" db="EMBL/GenBank/DDBJ databases">
        <title>An acidophilic fungus is an integral part of prey digestion in a carnivorous sundew plant.</title>
        <authorList>
            <person name="Tsai I.J."/>
        </authorList>
    </citation>
    <scope>NUCLEOTIDE SEQUENCE [LARGE SCALE GENOMIC DNA]</scope>
    <source>
        <strain evidence="3">169a</strain>
    </source>
</reference>